<comment type="caution">
    <text evidence="1">The sequence shown here is derived from an EMBL/GenBank/DDBJ whole genome shotgun (WGS) entry which is preliminary data.</text>
</comment>
<evidence type="ECO:0000313" key="1">
    <source>
        <dbReference type="EMBL" id="KAF9792708.1"/>
    </source>
</evidence>
<reference evidence="1" key="2">
    <citation type="submission" date="2020-11" db="EMBL/GenBank/DDBJ databases">
        <authorList>
            <consortium name="DOE Joint Genome Institute"/>
            <person name="Kuo A."/>
            <person name="Miyauchi S."/>
            <person name="Kiss E."/>
            <person name="Drula E."/>
            <person name="Kohler A."/>
            <person name="Sanchez-Garcia M."/>
            <person name="Andreopoulos B."/>
            <person name="Barry K.W."/>
            <person name="Bonito G."/>
            <person name="Buee M."/>
            <person name="Carver A."/>
            <person name="Chen C."/>
            <person name="Cichocki N."/>
            <person name="Clum A."/>
            <person name="Culley D."/>
            <person name="Crous P.W."/>
            <person name="Fauchery L."/>
            <person name="Girlanda M."/>
            <person name="Hayes R."/>
            <person name="Keri Z."/>
            <person name="Labutti K."/>
            <person name="Lipzen A."/>
            <person name="Lombard V."/>
            <person name="Magnuson J."/>
            <person name="Maillard F."/>
            <person name="Morin E."/>
            <person name="Murat C."/>
            <person name="Nolan M."/>
            <person name="Ohm R."/>
            <person name="Pangilinan J."/>
            <person name="Pereira M."/>
            <person name="Perotto S."/>
            <person name="Peter M."/>
            <person name="Riley R."/>
            <person name="Sitrit Y."/>
            <person name="Stielow B."/>
            <person name="Szollosi G."/>
            <person name="Zifcakova L."/>
            <person name="Stursova M."/>
            <person name="Spatafora J.W."/>
            <person name="Tedersoo L."/>
            <person name="Vaario L.-M."/>
            <person name="Yamada A."/>
            <person name="Yan M."/>
            <person name="Wang P."/>
            <person name="Xu J."/>
            <person name="Bruns T."/>
            <person name="Baldrian P."/>
            <person name="Vilgalys R."/>
            <person name="Henrissat B."/>
            <person name="Grigoriev I.V."/>
            <person name="Hibbett D."/>
            <person name="Nagy L.G."/>
            <person name="Martin F.M."/>
        </authorList>
    </citation>
    <scope>NUCLEOTIDE SEQUENCE</scope>
    <source>
        <strain evidence="1">UH-Tt-Lm1</strain>
    </source>
</reference>
<dbReference type="AlphaFoldDB" id="A0A9P6LD07"/>
<protein>
    <submittedName>
        <fullName evidence="1">Uncharacterized protein</fullName>
    </submittedName>
</protein>
<evidence type="ECO:0000313" key="2">
    <source>
        <dbReference type="Proteomes" id="UP000736335"/>
    </source>
</evidence>
<name>A0A9P6LD07_9AGAM</name>
<dbReference type="Proteomes" id="UP000736335">
    <property type="component" value="Unassembled WGS sequence"/>
</dbReference>
<accession>A0A9P6LD07</accession>
<keyword evidence="2" id="KW-1185">Reference proteome</keyword>
<sequence>MIDISISIVLRFSALASARWPLSRLVPSSLFGTSFQTSSNAINFSVLLFYSMSACHSDRVPRMSGIGNHSASSCYKSPLC</sequence>
<proteinExistence type="predicted"/>
<gene>
    <name evidence="1" type="ORF">BJ322DRAFT_1030955</name>
</gene>
<dbReference type="EMBL" id="WIUZ02000001">
    <property type="protein sequence ID" value="KAF9792708.1"/>
    <property type="molecule type" value="Genomic_DNA"/>
</dbReference>
<reference evidence="1" key="1">
    <citation type="journal article" date="2020" name="Nat. Commun.">
        <title>Large-scale genome sequencing of mycorrhizal fungi provides insights into the early evolution of symbiotic traits.</title>
        <authorList>
            <person name="Miyauchi S."/>
            <person name="Kiss E."/>
            <person name="Kuo A."/>
            <person name="Drula E."/>
            <person name="Kohler A."/>
            <person name="Sanchez-Garcia M."/>
            <person name="Morin E."/>
            <person name="Andreopoulos B."/>
            <person name="Barry K.W."/>
            <person name="Bonito G."/>
            <person name="Buee M."/>
            <person name="Carver A."/>
            <person name="Chen C."/>
            <person name="Cichocki N."/>
            <person name="Clum A."/>
            <person name="Culley D."/>
            <person name="Crous P.W."/>
            <person name="Fauchery L."/>
            <person name="Girlanda M."/>
            <person name="Hayes R.D."/>
            <person name="Keri Z."/>
            <person name="LaButti K."/>
            <person name="Lipzen A."/>
            <person name="Lombard V."/>
            <person name="Magnuson J."/>
            <person name="Maillard F."/>
            <person name="Murat C."/>
            <person name="Nolan M."/>
            <person name="Ohm R.A."/>
            <person name="Pangilinan J."/>
            <person name="Pereira M.F."/>
            <person name="Perotto S."/>
            <person name="Peter M."/>
            <person name="Pfister S."/>
            <person name="Riley R."/>
            <person name="Sitrit Y."/>
            <person name="Stielow J.B."/>
            <person name="Szollosi G."/>
            <person name="Zifcakova L."/>
            <person name="Stursova M."/>
            <person name="Spatafora J.W."/>
            <person name="Tedersoo L."/>
            <person name="Vaario L.M."/>
            <person name="Yamada A."/>
            <person name="Yan M."/>
            <person name="Wang P."/>
            <person name="Xu J."/>
            <person name="Bruns T."/>
            <person name="Baldrian P."/>
            <person name="Vilgalys R."/>
            <person name="Dunand C."/>
            <person name="Henrissat B."/>
            <person name="Grigoriev I.V."/>
            <person name="Hibbett D."/>
            <person name="Nagy L.G."/>
            <person name="Martin F.M."/>
        </authorList>
    </citation>
    <scope>NUCLEOTIDE SEQUENCE</scope>
    <source>
        <strain evidence="1">UH-Tt-Lm1</strain>
    </source>
</reference>
<organism evidence="1 2">
    <name type="scientific">Thelephora terrestris</name>
    <dbReference type="NCBI Taxonomy" id="56493"/>
    <lineage>
        <taxon>Eukaryota</taxon>
        <taxon>Fungi</taxon>
        <taxon>Dikarya</taxon>
        <taxon>Basidiomycota</taxon>
        <taxon>Agaricomycotina</taxon>
        <taxon>Agaricomycetes</taxon>
        <taxon>Thelephorales</taxon>
        <taxon>Thelephoraceae</taxon>
        <taxon>Thelephora</taxon>
    </lineage>
</organism>